<reference evidence="1 2" key="1">
    <citation type="submission" date="2018-07" db="EMBL/GenBank/DDBJ databases">
        <title>Corallincola holothuriorum sp. nov., a new facultative anaerobe isolated from sea cucumber Apostichopus japonicus.</title>
        <authorList>
            <person name="Xia H."/>
        </authorList>
    </citation>
    <scope>NUCLEOTIDE SEQUENCE [LARGE SCALE GENOMIC DNA]</scope>
    <source>
        <strain evidence="1 2">C4</strain>
    </source>
</reference>
<evidence type="ECO:0000313" key="2">
    <source>
        <dbReference type="Proteomes" id="UP000252558"/>
    </source>
</evidence>
<dbReference type="InterPro" id="IPR007413">
    <property type="entry name" value="YcjX-like"/>
</dbReference>
<evidence type="ECO:0000313" key="1">
    <source>
        <dbReference type="EMBL" id="RCU43665.1"/>
    </source>
</evidence>
<comment type="caution">
    <text evidence="1">The sequence shown here is derived from an EMBL/GenBank/DDBJ whole genome shotgun (WGS) entry which is preliminary data.</text>
</comment>
<sequence length="472" mass="53382">MKKDSGVGRWLDKVSGGAQQAFARSLDRHLVLAVTGLSGAGKSAFITSLLFQLINFRDARLPFFKPCAEQRLLAVRRIPQQRLDWVRYPYENSLTALSSEPPCWPEPTKGVSTVSLELAYRPTKQPLATLTNRALMQLDIVDYPGEWLLDLPLLELDYRQWCELFATMLPNRPEVPALTDWKLSIDTIDLDAPADEFHIAEVAQQYAELLQAWRCQGAYLLQPGRFVLPGEYENTPLLHFFPLMTVSQDTAKFSRGSVGEMLEKRFEQYKSKVVKRFYKDYFSRFDRQIVLVDPLTALGAGHNQLLEMQQALLQVLGSFRYGRSSIIRRLFSPKIEKVMLAATKADHVTPEQHEPLKGLIRQLLLTEENPWAFSDIAFDCITLASIRASNSGKSQLTGGPKPMLKGVRLSDREEIITFPGEVPASVPSSQFFNDHQFSFVPFAPPVIGKSDNQVPHIAMDRVLQFLLGDKLQ</sequence>
<gene>
    <name evidence="1" type="ORF">DU002_18550</name>
</gene>
<dbReference type="PANTHER" id="PTHR38605:SF1">
    <property type="entry name" value="ATPASE"/>
    <property type="match status" value="1"/>
</dbReference>
<dbReference type="Proteomes" id="UP000252558">
    <property type="component" value="Unassembled WGS sequence"/>
</dbReference>
<organism evidence="1 2">
    <name type="scientific">Corallincola holothuriorum</name>
    <dbReference type="NCBI Taxonomy" id="2282215"/>
    <lineage>
        <taxon>Bacteria</taxon>
        <taxon>Pseudomonadati</taxon>
        <taxon>Pseudomonadota</taxon>
        <taxon>Gammaproteobacteria</taxon>
        <taxon>Alteromonadales</taxon>
        <taxon>Psychromonadaceae</taxon>
        <taxon>Corallincola</taxon>
    </lineage>
</organism>
<protein>
    <submittedName>
        <fullName evidence="1">YcjX family protein</fullName>
    </submittedName>
</protein>
<dbReference type="AlphaFoldDB" id="A0A368N295"/>
<name>A0A368N295_9GAMM</name>
<keyword evidence="2" id="KW-1185">Reference proteome</keyword>
<dbReference type="PANTHER" id="PTHR38605">
    <property type="entry name" value="ATPASE-RELATED"/>
    <property type="match status" value="1"/>
</dbReference>
<dbReference type="RefSeq" id="WP_114339948.1">
    <property type="nucleotide sequence ID" value="NZ_QPID01000015.1"/>
</dbReference>
<dbReference type="EMBL" id="QPID01000015">
    <property type="protein sequence ID" value="RCU43665.1"/>
    <property type="molecule type" value="Genomic_DNA"/>
</dbReference>
<dbReference type="OrthoDB" id="9777645at2"/>
<dbReference type="PIRSF" id="PIRSF019381">
    <property type="entry name" value="YcjX"/>
    <property type="match status" value="1"/>
</dbReference>
<accession>A0A368N295</accession>
<proteinExistence type="predicted"/>
<dbReference type="Pfam" id="PF04317">
    <property type="entry name" value="DUF463"/>
    <property type="match status" value="1"/>
</dbReference>